<reference evidence="1 2" key="1">
    <citation type="submission" date="2021-01" db="EMBL/GenBank/DDBJ databases">
        <title>Belnapia mucosa sp. nov. and Belnapia arida sp. nov., isolated from the Tabernas Desert (Almeria, Spain).</title>
        <authorList>
            <person name="Molina-Menor E."/>
            <person name="Vidal-Verdu A."/>
            <person name="Calonge A."/>
            <person name="Satari L."/>
            <person name="Pereto Magraner J."/>
            <person name="Porcar Miralles M."/>
        </authorList>
    </citation>
    <scope>NUCLEOTIDE SEQUENCE [LARGE SCALE GENOMIC DNA]</scope>
    <source>
        <strain evidence="1 2">T6</strain>
    </source>
</reference>
<sequence>MTRKRIRRGSFHLLVDLQAAIKRYLAEHNADPKSFVWTVTPAAIIGKLDACSV</sequence>
<dbReference type="Proteomes" id="UP000606490">
    <property type="component" value="Unassembled WGS sequence"/>
</dbReference>
<evidence type="ECO:0000313" key="2">
    <source>
        <dbReference type="Proteomes" id="UP000606490"/>
    </source>
</evidence>
<comment type="caution">
    <text evidence="1">The sequence shown here is derived from an EMBL/GenBank/DDBJ whole genome shotgun (WGS) entry which is preliminary data.</text>
</comment>
<evidence type="ECO:0008006" key="3">
    <source>
        <dbReference type="Google" id="ProtNLM"/>
    </source>
</evidence>
<proteinExistence type="predicted"/>
<protein>
    <recommendedName>
        <fullName evidence="3">Transposase</fullName>
    </recommendedName>
</protein>
<keyword evidence="2" id="KW-1185">Reference proteome</keyword>
<evidence type="ECO:0000313" key="1">
    <source>
        <dbReference type="EMBL" id="MBL6459052.1"/>
    </source>
</evidence>
<gene>
    <name evidence="1" type="ORF">JMJ55_27365</name>
</gene>
<accession>A0ABS1VCP3</accession>
<dbReference type="EMBL" id="JAEUXJ010000025">
    <property type="protein sequence ID" value="MBL6459052.1"/>
    <property type="molecule type" value="Genomic_DNA"/>
</dbReference>
<organism evidence="1 2">
    <name type="scientific">Belnapia mucosa</name>
    <dbReference type="NCBI Taxonomy" id="2804532"/>
    <lineage>
        <taxon>Bacteria</taxon>
        <taxon>Pseudomonadati</taxon>
        <taxon>Pseudomonadota</taxon>
        <taxon>Alphaproteobacteria</taxon>
        <taxon>Acetobacterales</taxon>
        <taxon>Roseomonadaceae</taxon>
        <taxon>Belnapia</taxon>
    </lineage>
</organism>
<name>A0ABS1VCP3_9PROT</name>